<dbReference type="GO" id="GO:0005655">
    <property type="term" value="C:nucleolar ribonuclease P complex"/>
    <property type="evidence" value="ECO:0007669"/>
    <property type="project" value="InterPro"/>
</dbReference>
<dbReference type="PANTHER" id="PTHR28173">
    <property type="entry name" value="RIBONUCLEASES P/MRP PROTEIN SUBUNIT POP8"/>
    <property type="match status" value="1"/>
</dbReference>
<accession>A0A8H3G8L9</accession>
<dbReference type="GO" id="GO:0000171">
    <property type="term" value="F:ribonuclease MRP activity"/>
    <property type="evidence" value="ECO:0007669"/>
    <property type="project" value="TreeGrafter"/>
</dbReference>
<dbReference type="Proteomes" id="UP000664521">
    <property type="component" value="Unassembled WGS sequence"/>
</dbReference>
<dbReference type="InterPro" id="IPR020347">
    <property type="entry name" value="Pop8"/>
</dbReference>
<evidence type="ECO:0000259" key="1">
    <source>
        <dbReference type="Pfam" id="PF20976"/>
    </source>
</evidence>
<dbReference type="InterPro" id="IPR049128">
    <property type="entry name" value="Pop8-like_dom"/>
</dbReference>
<dbReference type="Pfam" id="PF20976">
    <property type="entry name" value="Pop8"/>
    <property type="match status" value="1"/>
</dbReference>
<organism evidence="2 3">
    <name type="scientific">Heterodermia speciosa</name>
    <dbReference type="NCBI Taxonomy" id="116794"/>
    <lineage>
        <taxon>Eukaryota</taxon>
        <taxon>Fungi</taxon>
        <taxon>Dikarya</taxon>
        <taxon>Ascomycota</taxon>
        <taxon>Pezizomycotina</taxon>
        <taxon>Lecanoromycetes</taxon>
        <taxon>OSLEUM clade</taxon>
        <taxon>Lecanoromycetidae</taxon>
        <taxon>Caliciales</taxon>
        <taxon>Physciaceae</taxon>
        <taxon>Heterodermia</taxon>
    </lineage>
</organism>
<feature type="domain" description="Ribonucleases P/MRP subunit Pop8-like" evidence="1">
    <location>
        <begin position="13"/>
        <end position="86"/>
    </location>
</feature>
<evidence type="ECO:0000313" key="2">
    <source>
        <dbReference type="EMBL" id="CAF9936809.1"/>
    </source>
</evidence>
<gene>
    <name evidence="2" type="ORF">HETSPECPRED_010452</name>
</gene>
<sequence length="119" mass="12857">MPASQSFTIRDFPFTYLHLTLLSTSPSPPPLDGLTAHKHLTAALRQFLGITGTAIPIDILKVDDGDVWIRVPREDGAAVAAALGNWVDAGEGVSWRIRGRGQWLGALVARTGLEKVWGK</sequence>
<dbReference type="GO" id="GO:0008033">
    <property type="term" value="P:tRNA processing"/>
    <property type="evidence" value="ECO:0007669"/>
    <property type="project" value="InterPro"/>
</dbReference>
<comment type="caution">
    <text evidence="2">The sequence shown here is derived from an EMBL/GenBank/DDBJ whole genome shotgun (WGS) entry which is preliminary data.</text>
</comment>
<protein>
    <recommendedName>
        <fullName evidence="1">Ribonucleases P/MRP subunit Pop8-like domain-containing protein</fullName>
    </recommendedName>
</protein>
<dbReference type="GO" id="GO:0000172">
    <property type="term" value="C:ribonuclease MRP complex"/>
    <property type="evidence" value="ECO:0007669"/>
    <property type="project" value="InterPro"/>
</dbReference>
<name>A0A8H3G8L9_9LECA</name>
<dbReference type="OrthoDB" id="5530243at2759"/>
<dbReference type="GO" id="GO:0034965">
    <property type="term" value="P:intronic box C/D snoRNA processing"/>
    <property type="evidence" value="ECO:0007669"/>
    <property type="project" value="TreeGrafter"/>
</dbReference>
<dbReference type="AlphaFoldDB" id="A0A8H3G8L9"/>
<dbReference type="EMBL" id="CAJPDS010000095">
    <property type="protein sequence ID" value="CAF9936809.1"/>
    <property type="molecule type" value="Genomic_DNA"/>
</dbReference>
<evidence type="ECO:0000313" key="3">
    <source>
        <dbReference type="Proteomes" id="UP000664521"/>
    </source>
</evidence>
<keyword evidence="3" id="KW-1185">Reference proteome</keyword>
<dbReference type="GO" id="GO:0000294">
    <property type="term" value="P:nuclear-transcribed mRNA catabolic process, RNase MRP-dependent"/>
    <property type="evidence" value="ECO:0007669"/>
    <property type="project" value="TreeGrafter"/>
</dbReference>
<reference evidence="2" key="1">
    <citation type="submission" date="2021-03" db="EMBL/GenBank/DDBJ databases">
        <authorList>
            <person name="Tagirdzhanova G."/>
        </authorList>
    </citation>
    <scope>NUCLEOTIDE SEQUENCE</scope>
</reference>
<dbReference type="GO" id="GO:0004526">
    <property type="term" value="F:ribonuclease P activity"/>
    <property type="evidence" value="ECO:0007669"/>
    <property type="project" value="TreeGrafter"/>
</dbReference>
<proteinExistence type="predicted"/>
<dbReference type="PANTHER" id="PTHR28173:SF1">
    <property type="entry name" value="RIBONUCLEASES P_MRP PROTEIN SUBUNIT POP8"/>
    <property type="match status" value="1"/>
</dbReference>